<evidence type="ECO:0000313" key="2">
    <source>
        <dbReference type="Proteomes" id="UP000032401"/>
    </source>
</evidence>
<dbReference type="Proteomes" id="UP000032401">
    <property type="component" value="Segment"/>
</dbReference>
<name>A0A0C5Q424_9CAUD</name>
<dbReference type="EMBL" id="KP708986">
    <property type="protein sequence ID" value="AJQ21128.1"/>
    <property type="molecule type" value="Genomic_DNA"/>
</dbReference>
<accession>A0A0C5Q424</accession>
<organism evidence="1 2">
    <name type="scientific">Klebsiella phage vB_KpnP_SU552A</name>
    <dbReference type="NCBI Taxonomy" id="1610835"/>
    <lineage>
        <taxon>Viruses</taxon>
        <taxon>Duplodnaviria</taxon>
        <taxon>Heunggongvirae</taxon>
        <taxon>Uroviricota</taxon>
        <taxon>Caudoviricetes</taxon>
        <taxon>Autographivirales</taxon>
        <taxon>Autoscriptoviridae</taxon>
        <taxon>Slopekvirinae</taxon>
        <taxon>Drulisvirus</taxon>
        <taxon>Drulisvirus SU552A</taxon>
    </lineage>
</organism>
<dbReference type="GeneID" id="26631463"/>
<dbReference type="KEGG" id="vg:26631463"/>
<reference evidence="1 2" key="1">
    <citation type="submission" date="2015-01" db="EMBL/GenBank/DDBJ databases">
        <title>A suggested new bacteriophage genus, Kp34likevirus, within the Autographivirinae subfamily of Podoviridae.</title>
        <authorList>
            <person name="Eriksson H."/>
            <person name="Maciejewska B."/>
            <person name="Latka A."/>
            <person name="Majkowska-Skrobek G."/>
            <person name="Hellstrand M."/>
            <person name="Melefors O."/>
            <person name="Wang J.-T."/>
            <person name="Kropinski A.M."/>
            <person name="Drulis-Kawa Z."/>
            <person name="Nilsson A.S."/>
        </authorList>
    </citation>
    <scope>NUCLEOTIDE SEQUENCE [LARGE SCALE GENOMIC DNA]</scope>
</reference>
<keyword evidence="2" id="KW-1185">Reference proteome</keyword>
<proteinExistence type="predicted"/>
<dbReference type="OrthoDB" id="23717at10239"/>
<gene>
    <name evidence="1" type="ORF">SU552A_15</name>
</gene>
<sequence>MNMGIWVLIMAINGSAVSDTDFAALTTQEFTTEAACNKAAKAFEEKFDTFRVYTAKAICVPKEV</sequence>
<dbReference type="RefSeq" id="YP_009204804.1">
    <property type="nucleotide sequence ID" value="NC_028870.1"/>
</dbReference>
<evidence type="ECO:0000313" key="1">
    <source>
        <dbReference type="EMBL" id="AJQ21128.1"/>
    </source>
</evidence>
<protein>
    <submittedName>
        <fullName evidence="1">Uncharacterized protein</fullName>
    </submittedName>
</protein>